<dbReference type="PANTHER" id="PTHR31250:SF14">
    <property type="entry name" value="IQ DOMAIN-CONTAINING PROTEIN IQM2"/>
    <property type="match status" value="1"/>
</dbReference>
<feature type="compositionally biased region" description="Polar residues" evidence="5">
    <location>
        <begin position="181"/>
        <end position="199"/>
    </location>
</feature>
<keyword evidence="3" id="KW-0963">Cytoplasm</keyword>
<name>A0AAV8PDN7_ENSVE</name>
<evidence type="ECO:0000256" key="5">
    <source>
        <dbReference type="SAM" id="MobiDB-lite"/>
    </source>
</evidence>
<evidence type="ECO:0000256" key="3">
    <source>
        <dbReference type="ARBA" id="ARBA00022490"/>
    </source>
</evidence>
<dbReference type="EMBL" id="JAQQAF010000006">
    <property type="protein sequence ID" value="KAJ8478276.1"/>
    <property type="molecule type" value="Genomic_DNA"/>
</dbReference>
<feature type="region of interest" description="Disordered" evidence="5">
    <location>
        <begin position="144"/>
        <end position="212"/>
    </location>
</feature>
<evidence type="ECO:0000256" key="1">
    <source>
        <dbReference type="ARBA" id="ARBA00004123"/>
    </source>
</evidence>
<feature type="compositionally biased region" description="Basic and acidic residues" evidence="5">
    <location>
        <begin position="145"/>
        <end position="160"/>
    </location>
</feature>
<accession>A0AAV8PDN7</accession>
<organism evidence="6 7">
    <name type="scientific">Ensete ventricosum</name>
    <name type="common">Abyssinian banana</name>
    <name type="synonym">Musa ensete</name>
    <dbReference type="NCBI Taxonomy" id="4639"/>
    <lineage>
        <taxon>Eukaryota</taxon>
        <taxon>Viridiplantae</taxon>
        <taxon>Streptophyta</taxon>
        <taxon>Embryophyta</taxon>
        <taxon>Tracheophyta</taxon>
        <taxon>Spermatophyta</taxon>
        <taxon>Magnoliopsida</taxon>
        <taxon>Liliopsida</taxon>
        <taxon>Zingiberales</taxon>
        <taxon>Musaceae</taxon>
        <taxon>Ensete</taxon>
    </lineage>
</organism>
<dbReference type="GO" id="GO:0005737">
    <property type="term" value="C:cytoplasm"/>
    <property type="evidence" value="ECO:0007669"/>
    <property type="project" value="UniProtKB-SubCell"/>
</dbReference>
<evidence type="ECO:0000313" key="6">
    <source>
        <dbReference type="EMBL" id="KAJ8478276.1"/>
    </source>
</evidence>
<keyword evidence="7" id="KW-1185">Reference proteome</keyword>
<evidence type="ECO:0000256" key="2">
    <source>
        <dbReference type="ARBA" id="ARBA00004496"/>
    </source>
</evidence>
<gene>
    <name evidence="6" type="ORF">OPV22_022003</name>
</gene>
<evidence type="ECO:0000256" key="4">
    <source>
        <dbReference type="ARBA" id="ARBA00023242"/>
    </source>
</evidence>
<dbReference type="GO" id="GO:0005634">
    <property type="term" value="C:nucleus"/>
    <property type="evidence" value="ECO:0007669"/>
    <property type="project" value="UniProtKB-SubCell"/>
</dbReference>
<proteinExistence type="predicted"/>
<sequence length="212" mass="23801">MRLVLQVLVDFYEAKRLKLQHQCIWYLGPREREAYEVGVKDGKFIYKLSSVLLHTSKVPKDSMWIFGLSTSKNLYVGQMKRGTFQHSSFLAGGATSVAGRLVAEMRFLRPCGLTVGTTNPQKKIFQEFMSFFFKKTAPICTSLRSRTEGADEPWRGHESSYSDINLPDGITIDPQPEEQLSHASTGEISNDARTGSSNDDLQRKGVVGDTQE</sequence>
<evidence type="ECO:0000313" key="7">
    <source>
        <dbReference type="Proteomes" id="UP001222027"/>
    </source>
</evidence>
<reference evidence="6 7" key="1">
    <citation type="submission" date="2022-12" db="EMBL/GenBank/DDBJ databases">
        <title>Chromosome-scale assembly of the Ensete ventricosum genome.</title>
        <authorList>
            <person name="Dussert Y."/>
            <person name="Stocks J."/>
            <person name="Wendawek A."/>
            <person name="Woldeyes F."/>
            <person name="Nichols R.A."/>
            <person name="Borrell J.S."/>
        </authorList>
    </citation>
    <scope>NUCLEOTIDE SEQUENCE [LARGE SCALE GENOMIC DNA]</scope>
    <source>
        <strain evidence="7">cv. Maze</strain>
        <tissue evidence="6">Seeds</tissue>
    </source>
</reference>
<dbReference type="Proteomes" id="UP001222027">
    <property type="component" value="Unassembled WGS sequence"/>
</dbReference>
<comment type="caution">
    <text evidence="6">The sequence shown here is derived from an EMBL/GenBank/DDBJ whole genome shotgun (WGS) entry which is preliminary data.</text>
</comment>
<dbReference type="PANTHER" id="PTHR31250">
    <property type="entry name" value="IQ DOMAIN-CONTAINING PROTEIN IQM3"/>
    <property type="match status" value="1"/>
</dbReference>
<dbReference type="InterPro" id="IPR044159">
    <property type="entry name" value="IQM"/>
</dbReference>
<keyword evidence="4" id="KW-0539">Nucleus</keyword>
<protein>
    <submittedName>
        <fullName evidence="6">Uncharacterized protein</fullName>
    </submittedName>
</protein>
<dbReference type="AlphaFoldDB" id="A0AAV8PDN7"/>
<comment type="subcellular location">
    <subcellularLocation>
        <location evidence="2">Cytoplasm</location>
    </subcellularLocation>
    <subcellularLocation>
        <location evidence="1">Nucleus</location>
    </subcellularLocation>
</comment>